<sequence>MSAPLSLRWTWLFLDTPRAEAGAAWAFWSTVTGWPVVDRRGGSGEFATLAPASGDAWVKLQAVDDGPGGVHLDLDVEDVHAAARTAEALGAVRVGAIGDTVVVLRSPGGFTFCLTTWHGARDVVRGGDELVDQVCLDIPSSVHGTETAFWRDLTGWAERGFDDEPELTALRRAPHVPLRLLLQRLGEPDGPVRAHVDLACADRSVSVGRHVAAGATVVELHDGWTVMSDPVGRPYCLTGRSPSAPAGE</sequence>
<dbReference type="Gene3D" id="3.10.180.10">
    <property type="entry name" value="2,3-Dihydroxybiphenyl 1,2-Dioxygenase, domain 1"/>
    <property type="match status" value="2"/>
</dbReference>
<accession>A0ABS2CJ47</accession>
<evidence type="ECO:0000313" key="3">
    <source>
        <dbReference type="Proteomes" id="UP001430172"/>
    </source>
</evidence>
<dbReference type="PANTHER" id="PTHR35908">
    <property type="entry name" value="HYPOTHETICAL FUSION PROTEIN"/>
    <property type="match status" value="1"/>
</dbReference>
<dbReference type="SUPFAM" id="SSF54593">
    <property type="entry name" value="Glyoxalase/Bleomycin resistance protein/Dihydroxybiphenyl dioxygenase"/>
    <property type="match status" value="1"/>
</dbReference>
<feature type="domain" description="Glyoxalase-like" evidence="1">
    <location>
        <begin position="133"/>
        <end position="238"/>
    </location>
</feature>
<dbReference type="InterPro" id="IPR029068">
    <property type="entry name" value="Glyas_Bleomycin-R_OHBP_Dase"/>
</dbReference>
<reference evidence="2" key="1">
    <citation type="submission" date="2021-02" db="EMBL/GenBank/DDBJ databases">
        <title>Phycicoccus sp. MQZ13P-5T, whole genome shotgun sequence.</title>
        <authorList>
            <person name="Tuo L."/>
        </authorList>
    </citation>
    <scope>NUCLEOTIDE SEQUENCE</scope>
    <source>
        <strain evidence="2">MQZ13P-5</strain>
    </source>
</reference>
<comment type="caution">
    <text evidence="2">The sequence shown here is derived from an EMBL/GenBank/DDBJ whole genome shotgun (WGS) entry which is preliminary data.</text>
</comment>
<evidence type="ECO:0000313" key="2">
    <source>
        <dbReference type="EMBL" id="MBM6399906.1"/>
    </source>
</evidence>
<dbReference type="InterPro" id="IPR041581">
    <property type="entry name" value="Glyoxalase_6"/>
</dbReference>
<name>A0ABS2CJ47_9MICO</name>
<dbReference type="RefSeq" id="WP_204130398.1">
    <property type="nucleotide sequence ID" value="NZ_JAFDVD010000007.1"/>
</dbReference>
<dbReference type="EMBL" id="JAFDVD010000007">
    <property type="protein sequence ID" value="MBM6399906.1"/>
    <property type="molecule type" value="Genomic_DNA"/>
</dbReference>
<dbReference type="Proteomes" id="UP001430172">
    <property type="component" value="Unassembled WGS sequence"/>
</dbReference>
<gene>
    <name evidence="2" type="ORF">JQN70_05880</name>
</gene>
<organism evidence="2 3">
    <name type="scientific">Phycicoccus sonneratiae</name>
    <dbReference type="NCBI Taxonomy" id="2807628"/>
    <lineage>
        <taxon>Bacteria</taxon>
        <taxon>Bacillati</taxon>
        <taxon>Actinomycetota</taxon>
        <taxon>Actinomycetes</taxon>
        <taxon>Micrococcales</taxon>
        <taxon>Intrasporangiaceae</taxon>
        <taxon>Phycicoccus</taxon>
    </lineage>
</organism>
<dbReference type="Pfam" id="PF18029">
    <property type="entry name" value="Glyoxalase_6"/>
    <property type="match status" value="2"/>
</dbReference>
<feature type="domain" description="Glyoxalase-like" evidence="1">
    <location>
        <begin position="12"/>
        <end position="115"/>
    </location>
</feature>
<protein>
    <submittedName>
        <fullName evidence="2">VOC family protein</fullName>
    </submittedName>
</protein>
<evidence type="ECO:0000259" key="1">
    <source>
        <dbReference type="Pfam" id="PF18029"/>
    </source>
</evidence>
<dbReference type="PANTHER" id="PTHR35908:SF1">
    <property type="entry name" value="CONSERVED PROTEIN"/>
    <property type="match status" value="1"/>
</dbReference>
<keyword evidence="3" id="KW-1185">Reference proteome</keyword>
<proteinExistence type="predicted"/>